<sequence>MLVLLQRRAVVPNAGAHGWHHHLSYSRQLASNAHVNEAAGFIGIYVM</sequence>
<comment type="caution">
    <text evidence="1">The sequence shown here is derived from an EMBL/GenBank/DDBJ whole genome shotgun (WGS) entry which is preliminary data.</text>
</comment>
<dbReference type="EMBL" id="QXFU01002271">
    <property type="protein sequence ID" value="KAE8988067.1"/>
    <property type="molecule type" value="Genomic_DNA"/>
</dbReference>
<gene>
    <name evidence="1" type="ORF">PR002_g21874</name>
</gene>
<reference evidence="1 2" key="1">
    <citation type="submission" date="2018-09" db="EMBL/GenBank/DDBJ databases">
        <title>Genomic investigation of the strawberry pathogen Phytophthora fragariae indicates pathogenicity is determined by transcriptional variation in three key races.</title>
        <authorList>
            <person name="Adams T.M."/>
            <person name="Armitage A.D."/>
            <person name="Sobczyk M.K."/>
            <person name="Bates H.J."/>
            <person name="Dunwell J.M."/>
            <person name="Nellist C.F."/>
            <person name="Harrison R.J."/>
        </authorList>
    </citation>
    <scope>NUCLEOTIDE SEQUENCE [LARGE SCALE GENOMIC DNA]</scope>
    <source>
        <strain evidence="1 2">SCRP324</strain>
    </source>
</reference>
<accession>A0A6A3J2C0</accession>
<dbReference type="AlphaFoldDB" id="A0A6A3J2C0"/>
<feature type="non-terminal residue" evidence="1">
    <location>
        <position position="47"/>
    </location>
</feature>
<protein>
    <submittedName>
        <fullName evidence="1">Uncharacterized protein</fullName>
    </submittedName>
</protein>
<organism evidence="1 2">
    <name type="scientific">Phytophthora rubi</name>
    <dbReference type="NCBI Taxonomy" id="129364"/>
    <lineage>
        <taxon>Eukaryota</taxon>
        <taxon>Sar</taxon>
        <taxon>Stramenopiles</taxon>
        <taxon>Oomycota</taxon>
        <taxon>Peronosporomycetes</taxon>
        <taxon>Peronosporales</taxon>
        <taxon>Peronosporaceae</taxon>
        <taxon>Phytophthora</taxon>
    </lineage>
</organism>
<dbReference type="Proteomes" id="UP000435112">
    <property type="component" value="Unassembled WGS sequence"/>
</dbReference>
<proteinExistence type="predicted"/>
<evidence type="ECO:0000313" key="2">
    <source>
        <dbReference type="Proteomes" id="UP000435112"/>
    </source>
</evidence>
<evidence type="ECO:0000313" key="1">
    <source>
        <dbReference type="EMBL" id="KAE8988067.1"/>
    </source>
</evidence>
<name>A0A6A3J2C0_9STRA</name>